<dbReference type="PANTHER" id="PTHR22789">
    <property type="entry name" value="FUCULOSE PHOSPHATE ALDOLASE"/>
    <property type="match status" value="1"/>
</dbReference>
<dbReference type="Pfam" id="PF00596">
    <property type="entry name" value="Aldolase_II"/>
    <property type="match status" value="1"/>
</dbReference>
<keyword evidence="5" id="KW-1185">Reference proteome</keyword>
<name>A0ABS9ZAP3_9HYPH</name>
<dbReference type="InterPro" id="IPR001303">
    <property type="entry name" value="Aldolase_II/adducin_N"/>
</dbReference>
<evidence type="ECO:0000259" key="3">
    <source>
        <dbReference type="SMART" id="SM01007"/>
    </source>
</evidence>
<dbReference type="SMART" id="SM01007">
    <property type="entry name" value="Aldolase_II"/>
    <property type="match status" value="1"/>
</dbReference>
<dbReference type="InterPro" id="IPR050197">
    <property type="entry name" value="Aldolase_class_II_sugar_metab"/>
</dbReference>
<proteinExistence type="predicted"/>
<feature type="domain" description="Class II aldolase/adducin N-terminal" evidence="3">
    <location>
        <begin position="13"/>
        <end position="192"/>
    </location>
</feature>
<comment type="caution">
    <text evidence="4">The sequence shown here is derived from an EMBL/GenBank/DDBJ whole genome shotgun (WGS) entry which is preliminary data.</text>
</comment>
<dbReference type="RefSeq" id="WP_243068564.1">
    <property type="nucleotide sequence ID" value="NZ_JAIVFK010000005.1"/>
</dbReference>
<dbReference type="Gene3D" id="3.40.225.10">
    <property type="entry name" value="Class II aldolase/adducin N-terminal domain"/>
    <property type="match status" value="1"/>
</dbReference>
<reference evidence="4" key="1">
    <citation type="journal article" date="2022" name="ISME J.">
        <title>Identification of active gaseous-alkane degraders at natural gas seeps.</title>
        <authorList>
            <person name="Farhan Ul Haque M."/>
            <person name="Hernandez M."/>
            <person name="Crombie A.T."/>
            <person name="Murrell J.C."/>
        </authorList>
    </citation>
    <scope>NUCLEOTIDE SEQUENCE</scope>
    <source>
        <strain evidence="4">PC2</strain>
    </source>
</reference>
<protein>
    <submittedName>
        <fullName evidence="4">Class II aldolase/adducin family protein</fullName>
    </submittedName>
</protein>
<gene>
    <name evidence="4" type="ORF">K2U94_18215</name>
</gene>
<evidence type="ECO:0000256" key="2">
    <source>
        <dbReference type="ARBA" id="ARBA00023239"/>
    </source>
</evidence>
<dbReference type="EMBL" id="JAIVFP010000001">
    <property type="protein sequence ID" value="MCI4684678.1"/>
    <property type="molecule type" value="Genomic_DNA"/>
</dbReference>
<dbReference type="Proteomes" id="UP001139104">
    <property type="component" value="Unassembled WGS sequence"/>
</dbReference>
<keyword evidence="2" id="KW-0456">Lyase</keyword>
<organism evidence="4 5">
    <name type="scientific">Candidatus Rhodoblastus alkanivorans</name>
    <dbReference type="NCBI Taxonomy" id="2954117"/>
    <lineage>
        <taxon>Bacteria</taxon>
        <taxon>Pseudomonadati</taxon>
        <taxon>Pseudomonadota</taxon>
        <taxon>Alphaproteobacteria</taxon>
        <taxon>Hyphomicrobiales</taxon>
        <taxon>Rhodoblastaceae</taxon>
        <taxon>Rhodoblastus</taxon>
    </lineage>
</organism>
<evidence type="ECO:0000313" key="4">
    <source>
        <dbReference type="EMBL" id="MCI4684678.1"/>
    </source>
</evidence>
<dbReference type="PANTHER" id="PTHR22789:SF0">
    <property type="entry name" value="3-OXO-TETRONATE 4-PHOSPHATE DECARBOXYLASE-RELATED"/>
    <property type="match status" value="1"/>
</dbReference>
<sequence>MAARSEAERAAREAIVAACRAMNAKDFNQGAAGNVSARFGPSMLITPSGVDYDDLTPDMIVAMDLSAESPDRDEKTGLKASSEWRFHRDILRARADVGAVVHAHAPYATVLSMLRRPIPASHYMIAAFGGAQIECTDYAPFGTAELSALALAGLGPRNGVILGSHGMIAVGPDLKRALWLAGELETLARLHYLASLAGAPVVLPENEVLSLVERFAAYGPGAKKG</sequence>
<evidence type="ECO:0000256" key="1">
    <source>
        <dbReference type="ARBA" id="ARBA00022723"/>
    </source>
</evidence>
<accession>A0ABS9ZAP3</accession>
<evidence type="ECO:0000313" key="5">
    <source>
        <dbReference type="Proteomes" id="UP001139104"/>
    </source>
</evidence>
<dbReference type="InterPro" id="IPR036409">
    <property type="entry name" value="Aldolase_II/adducin_N_sf"/>
</dbReference>
<keyword evidence="1" id="KW-0479">Metal-binding</keyword>
<dbReference type="SUPFAM" id="SSF53639">
    <property type="entry name" value="AraD/HMP-PK domain-like"/>
    <property type="match status" value="1"/>
</dbReference>